<proteinExistence type="predicted"/>
<dbReference type="EMBL" id="CM042883">
    <property type="protein sequence ID" value="KAI4373317.1"/>
    <property type="molecule type" value="Genomic_DNA"/>
</dbReference>
<evidence type="ECO:0000313" key="2">
    <source>
        <dbReference type="Proteomes" id="UP001057402"/>
    </source>
</evidence>
<sequence>MPPPVLKATLQPLDLLSILPPVIIQNILCRLPIREAIQTCVLSRRWRYKWCSMTRLKFSDDCVKLRADDDDASFDRIFVNFVDRVLLHHQGPVHEITIATKAKPCLADLNQWVHFASWNEVRELSLQFLTGSNVEAPSSLFLCSKLTSLHLSACKVRELPVGFKGFMFLKTLRFYYGEIPCSSLQKLISSCAILESLEIRECHPKALDVYAPLLKRLHLEGEVAEYYLEETPLLRELKVMICSDVCNVALVKYLNCIPSVEKLTCSSYFLKGWSQAASPSMGTVTYNHLRFIELDVNFEDPAVVAQLLKLMIRSPVLENVCIVPPIRRKLREVAMDSQFWCEARGVGRKFSRLKDVRITTRGSANEREFMKLVLANSPTLVKMMVNFGCCSEDKRKIAKEELSRCHWESREIEVVFTTFL</sequence>
<dbReference type="Proteomes" id="UP001057402">
    <property type="component" value="Chromosome 4"/>
</dbReference>
<accession>A0ACB9R2Q5</accession>
<comment type="caution">
    <text evidence="1">The sequence shown here is derived from an EMBL/GenBank/DDBJ whole genome shotgun (WGS) entry which is preliminary data.</text>
</comment>
<organism evidence="1 2">
    <name type="scientific">Melastoma candidum</name>
    <dbReference type="NCBI Taxonomy" id="119954"/>
    <lineage>
        <taxon>Eukaryota</taxon>
        <taxon>Viridiplantae</taxon>
        <taxon>Streptophyta</taxon>
        <taxon>Embryophyta</taxon>
        <taxon>Tracheophyta</taxon>
        <taxon>Spermatophyta</taxon>
        <taxon>Magnoliopsida</taxon>
        <taxon>eudicotyledons</taxon>
        <taxon>Gunneridae</taxon>
        <taxon>Pentapetalae</taxon>
        <taxon>rosids</taxon>
        <taxon>malvids</taxon>
        <taxon>Myrtales</taxon>
        <taxon>Melastomataceae</taxon>
        <taxon>Melastomatoideae</taxon>
        <taxon>Melastomateae</taxon>
        <taxon>Melastoma</taxon>
    </lineage>
</organism>
<reference evidence="2" key="1">
    <citation type="journal article" date="2023" name="Front. Plant Sci.">
        <title>Chromosomal-level genome assembly of Melastoma candidum provides insights into trichome evolution.</title>
        <authorList>
            <person name="Zhong Y."/>
            <person name="Wu W."/>
            <person name="Sun C."/>
            <person name="Zou P."/>
            <person name="Liu Y."/>
            <person name="Dai S."/>
            <person name="Zhou R."/>
        </authorList>
    </citation>
    <scope>NUCLEOTIDE SEQUENCE [LARGE SCALE GENOMIC DNA]</scope>
</reference>
<evidence type="ECO:0000313" key="1">
    <source>
        <dbReference type="EMBL" id="KAI4373317.1"/>
    </source>
</evidence>
<protein>
    <submittedName>
        <fullName evidence="1">Uncharacterized protein</fullName>
    </submittedName>
</protein>
<keyword evidence="2" id="KW-1185">Reference proteome</keyword>
<gene>
    <name evidence="1" type="ORF">MLD38_011453</name>
</gene>
<name>A0ACB9R2Q5_9MYRT</name>